<feature type="transmembrane region" description="Helical" evidence="9">
    <location>
        <begin position="6"/>
        <end position="27"/>
    </location>
</feature>
<evidence type="ECO:0000259" key="10">
    <source>
        <dbReference type="PROSITE" id="PS51371"/>
    </source>
</evidence>
<evidence type="ECO:0000313" key="12">
    <source>
        <dbReference type="EMBL" id="AGS52680.1"/>
    </source>
</evidence>
<dbReference type="Gene3D" id="3.30.465.10">
    <property type="match status" value="1"/>
</dbReference>
<keyword evidence="5 7" id="KW-0129">CBS domain</keyword>
<keyword evidence="3" id="KW-0677">Repeat</keyword>
<feature type="transmembrane region" description="Helical" evidence="9">
    <location>
        <begin position="62"/>
        <end position="80"/>
    </location>
</feature>
<dbReference type="Pfam" id="PF01595">
    <property type="entry name" value="CNNM"/>
    <property type="match status" value="1"/>
</dbReference>
<keyword evidence="4 8" id="KW-1133">Transmembrane helix</keyword>
<dbReference type="SUPFAM" id="SSF54631">
    <property type="entry name" value="CBS-domain pair"/>
    <property type="match status" value="1"/>
</dbReference>
<accession>A0A806KIJ9</accession>
<dbReference type="InterPro" id="IPR016169">
    <property type="entry name" value="FAD-bd_PCMH_sub2"/>
</dbReference>
<dbReference type="GO" id="GO:0050660">
    <property type="term" value="F:flavin adenine dinucleotide binding"/>
    <property type="evidence" value="ECO:0007669"/>
    <property type="project" value="InterPro"/>
</dbReference>
<dbReference type="EMBL" id="JQ844205">
    <property type="protein sequence ID" value="AGS52680.1"/>
    <property type="molecule type" value="Genomic_DNA"/>
</dbReference>
<name>A0A806KIJ9_9BACT</name>
<evidence type="ECO:0000259" key="11">
    <source>
        <dbReference type="PROSITE" id="PS51846"/>
    </source>
</evidence>
<dbReference type="Pfam" id="PF03471">
    <property type="entry name" value="CorC_HlyC"/>
    <property type="match status" value="1"/>
</dbReference>
<comment type="subcellular location">
    <subcellularLocation>
        <location evidence="1">Membrane</location>
        <topology evidence="1">Multi-pass membrane protein</topology>
    </subcellularLocation>
</comment>
<reference evidence="12" key="1">
    <citation type="submission" date="2012-03" db="EMBL/GenBank/DDBJ databases">
        <title>Functional metagenomics reveals considerable lignocellulase gene clusters in the gut microbiome of a wood-feeding higher termite.</title>
        <authorList>
            <person name="Liu N."/>
        </authorList>
    </citation>
    <scope>NUCLEOTIDE SEQUENCE</scope>
</reference>
<dbReference type="InterPro" id="IPR044751">
    <property type="entry name" value="Ion_transp-like_CBS"/>
</dbReference>
<keyword evidence="6 8" id="KW-0472">Membrane</keyword>
<dbReference type="InterPro" id="IPR002550">
    <property type="entry name" value="CNNM"/>
</dbReference>
<evidence type="ECO:0000256" key="8">
    <source>
        <dbReference type="PROSITE-ProRule" id="PRU01193"/>
    </source>
</evidence>
<sequence length="418" mass="45980">MDPLPAFIIIFTLLLVSGIFSLFEYALSSCRKARLEKEPGNIYRAVLEAHENPVKLSLACRLWINLLRIAAAIFFGMIIMQKLMNAHSSIQITIAAVSALLLGLLAALLGDALPKLVSRAAPEKISAVLLIPVKIFTVPMMPFIIPSLKFASLFRSALHLEEAGGSFTEDELRHALLEGEKSGVVESNERTMVEGVFYLGDRPVAAFMTHRSEIQWLDINEPYEEIRKKALENRSQRCFPVVNKTPDDIVGAVYLEDIILDFAQSMPLGLRAIMKKAQFVPETMSALKAFESFKQSQANSLFVMDEYGGLAGVISITALVEEIVGELSVPAAKDEPLKKQEDGSWLADGSLKIDDAAEELSLAIVAEEGDFHTLAGFILSLAGVLPNVGDSFDYQGYRFTVKEMAGNRIDKLLISKIE</sequence>
<evidence type="ECO:0000256" key="3">
    <source>
        <dbReference type="ARBA" id="ARBA00022737"/>
    </source>
</evidence>
<dbReference type="SMART" id="SM01091">
    <property type="entry name" value="CorC_HlyC"/>
    <property type="match status" value="1"/>
</dbReference>
<evidence type="ECO:0000256" key="7">
    <source>
        <dbReference type="PROSITE-ProRule" id="PRU00703"/>
    </source>
</evidence>
<proteinExistence type="predicted"/>
<dbReference type="PROSITE" id="PS51846">
    <property type="entry name" value="CNNM"/>
    <property type="match status" value="1"/>
</dbReference>
<feature type="transmembrane region" description="Helical" evidence="9">
    <location>
        <begin position="125"/>
        <end position="145"/>
    </location>
</feature>
<evidence type="ECO:0000256" key="9">
    <source>
        <dbReference type="SAM" id="Phobius"/>
    </source>
</evidence>
<feature type="domain" description="CNNM transmembrane" evidence="11">
    <location>
        <begin position="1"/>
        <end position="189"/>
    </location>
</feature>
<evidence type="ECO:0000256" key="5">
    <source>
        <dbReference type="ARBA" id="ARBA00023122"/>
    </source>
</evidence>
<dbReference type="AlphaFoldDB" id="A0A806KIJ9"/>
<feature type="domain" description="CBS" evidence="10">
    <location>
        <begin position="208"/>
        <end position="268"/>
    </location>
</feature>
<evidence type="ECO:0000256" key="6">
    <source>
        <dbReference type="ARBA" id="ARBA00023136"/>
    </source>
</evidence>
<dbReference type="CDD" id="cd04590">
    <property type="entry name" value="CBS_pair_CorC_HlyC_assoc"/>
    <property type="match status" value="1"/>
</dbReference>
<feature type="transmembrane region" description="Helical" evidence="9">
    <location>
        <begin position="92"/>
        <end position="113"/>
    </location>
</feature>
<dbReference type="PANTHER" id="PTHR22777">
    <property type="entry name" value="HEMOLYSIN-RELATED"/>
    <property type="match status" value="1"/>
</dbReference>
<dbReference type="Gene3D" id="3.10.580.10">
    <property type="entry name" value="CBS-domain"/>
    <property type="match status" value="1"/>
</dbReference>
<dbReference type="Pfam" id="PF00571">
    <property type="entry name" value="CBS"/>
    <property type="match status" value="2"/>
</dbReference>
<evidence type="ECO:0000256" key="2">
    <source>
        <dbReference type="ARBA" id="ARBA00022692"/>
    </source>
</evidence>
<dbReference type="InterPro" id="IPR000644">
    <property type="entry name" value="CBS_dom"/>
</dbReference>
<dbReference type="GO" id="GO:0005886">
    <property type="term" value="C:plasma membrane"/>
    <property type="evidence" value="ECO:0007669"/>
    <property type="project" value="TreeGrafter"/>
</dbReference>
<dbReference type="InterPro" id="IPR036318">
    <property type="entry name" value="FAD-bd_PCMH-like_sf"/>
</dbReference>
<dbReference type="PROSITE" id="PS51371">
    <property type="entry name" value="CBS"/>
    <property type="match status" value="2"/>
</dbReference>
<dbReference type="InterPro" id="IPR005170">
    <property type="entry name" value="Transptr-assoc_dom"/>
</dbReference>
<dbReference type="InterPro" id="IPR046342">
    <property type="entry name" value="CBS_dom_sf"/>
</dbReference>
<dbReference type="SUPFAM" id="SSF56176">
    <property type="entry name" value="FAD-binding/transporter-associated domain-like"/>
    <property type="match status" value="1"/>
</dbReference>
<organism evidence="12">
    <name type="scientific">uncultured bacterium contig00064</name>
    <dbReference type="NCBI Taxonomy" id="1181547"/>
    <lineage>
        <taxon>Bacteria</taxon>
        <taxon>environmental samples</taxon>
    </lineage>
</organism>
<keyword evidence="2 8" id="KW-0812">Transmembrane</keyword>
<evidence type="ECO:0000256" key="1">
    <source>
        <dbReference type="ARBA" id="ARBA00004141"/>
    </source>
</evidence>
<dbReference type="PANTHER" id="PTHR22777:SF17">
    <property type="entry name" value="UPF0053 PROTEIN SLL0260"/>
    <property type="match status" value="1"/>
</dbReference>
<evidence type="ECO:0000256" key="4">
    <source>
        <dbReference type="ARBA" id="ARBA00022989"/>
    </source>
</evidence>
<feature type="domain" description="CBS" evidence="10">
    <location>
        <begin position="273"/>
        <end position="329"/>
    </location>
</feature>
<protein>
    <submittedName>
        <fullName evidence="12">Hemolysin</fullName>
    </submittedName>
</protein>